<name>A0A081BF34_9HYPH</name>
<dbReference type="Pfam" id="PF03432">
    <property type="entry name" value="Relaxase"/>
    <property type="match status" value="1"/>
</dbReference>
<protein>
    <submittedName>
        <fullName evidence="3">Nickase</fullName>
    </submittedName>
</protein>
<sequence length="588" mass="65848">MADLRHLRGSWTEVHPEAHSATRSWWDDYRRGRYVKDREAASFARHFRVRAMTAAGEISTTSVPGQSRELVLKNISWGKSIGHAFRLIEYLSRDGAFNVTDPNDPNMINGVQAHLRVKEEWGLLPDAQNLKPEFQDKPSSYWLQVPEKDRLQSRQFLHSVVSLPPSLNLPDRSPLSSSQPDAAAAGFALSSAARSVFTDAGHDFLMFPHRDKGHLHFHFIIQAKSRTTGRQLHLQRSQTQALRQEFAQSLRRVGIDVIATERRDRVPELTQSPIDKAIHQTIQRGDASWFQRQQALQEGKYQLGTFARKAPGWHASFGLEYEKRVAFDPLQKGTAGPSPQSPAQRGSAARRLAERLGLAARSQPQEPVAAPLSSFLKDLPPEGADHLAKKAIGLYRAPEKALRSFAAMYQENPKMAVWALNRRPLAFGDLKAGWEAPDLTRRELNPAPAWFEAVKEALPAFNTLSATEKQIAQVQAAEATEQRQNNLATRAAERLQLRHNAASAHLLGLAERVREEWGRDPRAASYAAQIEARAIGLPDDTPDLNRMVAAARAALRHEAEQASRTPDANRAIQARLAQDRPNDKDRER</sequence>
<reference evidence="3 4" key="1">
    <citation type="submission" date="2014-07" db="EMBL/GenBank/DDBJ databases">
        <title>Tepidicaulis marinum gen. nov., sp. nov., a novel marine bacterium denitrifying nitrate to nitrous oxide strictly under microaerobic conditions.</title>
        <authorList>
            <person name="Takeuchi M."/>
            <person name="Yamagishi T."/>
            <person name="Kamagata Y."/>
            <person name="Oshima K."/>
            <person name="Hattori M."/>
            <person name="Katayama T."/>
            <person name="Hanada S."/>
            <person name="Tamaki H."/>
            <person name="Marumo K."/>
            <person name="Maeda H."/>
            <person name="Nedachi M."/>
            <person name="Iwasaki W."/>
            <person name="Suwa Y."/>
            <person name="Sakata S."/>
        </authorList>
    </citation>
    <scope>NUCLEOTIDE SEQUENCE [LARGE SCALE GENOMIC DNA]</scope>
    <source>
        <strain evidence="3 4">MA2</strain>
    </source>
</reference>
<dbReference type="EMBL" id="BBIO01000023">
    <property type="protein sequence ID" value="GAK46652.1"/>
    <property type="molecule type" value="Genomic_DNA"/>
</dbReference>
<evidence type="ECO:0000256" key="1">
    <source>
        <dbReference type="SAM" id="MobiDB-lite"/>
    </source>
</evidence>
<dbReference type="RefSeq" id="WP_045449473.1">
    <property type="nucleotide sequence ID" value="NZ_BBIO01000023.1"/>
</dbReference>
<organism evidence="3 4">
    <name type="scientific">Tepidicaulis marinus</name>
    <dbReference type="NCBI Taxonomy" id="1333998"/>
    <lineage>
        <taxon>Bacteria</taxon>
        <taxon>Pseudomonadati</taxon>
        <taxon>Pseudomonadota</taxon>
        <taxon>Alphaproteobacteria</taxon>
        <taxon>Hyphomicrobiales</taxon>
        <taxon>Parvibaculaceae</taxon>
        <taxon>Tepidicaulis</taxon>
    </lineage>
</organism>
<feature type="domain" description="MobA/VirD2-like nuclease" evidence="2">
    <location>
        <begin position="149"/>
        <end position="248"/>
    </location>
</feature>
<keyword evidence="4" id="KW-1185">Reference proteome</keyword>
<comment type="caution">
    <text evidence="3">The sequence shown here is derived from an EMBL/GenBank/DDBJ whole genome shotgun (WGS) entry which is preliminary data.</text>
</comment>
<evidence type="ECO:0000259" key="2">
    <source>
        <dbReference type="Pfam" id="PF03432"/>
    </source>
</evidence>
<proteinExistence type="predicted"/>
<evidence type="ECO:0000313" key="3">
    <source>
        <dbReference type="EMBL" id="GAK46652.1"/>
    </source>
</evidence>
<evidence type="ECO:0000313" key="4">
    <source>
        <dbReference type="Proteomes" id="UP000028702"/>
    </source>
</evidence>
<feature type="compositionally biased region" description="Basic and acidic residues" evidence="1">
    <location>
        <begin position="577"/>
        <end position="588"/>
    </location>
</feature>
<dbReference type="eggNOG" id="ENOG50330JZ">
    <property type="taxonomic scope" value="Bacteria"/>
</dbReference>
<dbReference type="InterPro" id="IPR005094">
    <property type="entry name" value="Endonuclease_MobA/VirD2"/>
</dbReference>
<dbReference type="Proteomes" id="UP000028702">
    <property type="component" value="Unassembled WGS sequence"/>
</dbReference>
<accession>A0A081BF34</accession>
<dbReference type="AlphaFoldDB" id="A0A081BF34"/>
<feature type="region of interest" description="Disordered" evidence="1">
    <location>
        <begin position="557"/>
        <end position="588"/>
    </location>
</feature>
<feature type="region of interest" description="Disordered" evidence="1">
    <location>
        <begin position="330"/>
        <end position="350"/>
    </location>
</feature>
<gene>
    <name evidence="3" type="ORF">M2A_3151</name>
</gene>
<dbReference type="STRING" id="1333998.M2A_3151"/>